<feature type="compositionally biased region" description="Low complexity" evidence="1">
    <location>
        <begin position="8"/>
        <end position="32"/>
    </location>
</feature>
<gene>
    <name evidence="2" type="ORF">NRK68_14480</name>
</gene>
<dbReference type="EMBL" id="CP102514">
    <property type="protein sequence ID" value="UUY48303.1"/>
    <property type="molecule type" value="Genomic_DNA"/>
</dbReference>
<dbReference type="Proteomes" id="UP001057738">
    <property type="component" value="Chromosome"/>
</dbReference>
<protein>
    <submittedName>
        <fullName evidence="2">Uncharacterized protein</fullName>
    </submittedName>
</protein>
<name>A0ABY5PXR3_9ACTN</name>
<dbReference type="RefSeq" id="WP_257855938.1">
    <property type="nucleotide sequence ID" value="NZ_CP102514.1"/>
</dbReference>
<reference evidence="2" key="1">
    <citation type="submission" date="2022-08" db="EMBL/GenBank/DDBJ databases">
        <authorList>
            <person name="Tian L."/>
        </authorList>
    </citation>
    <scope>NUCLEOTIDE SEQUENCE</scope>
    <source>
        <strain evidence="2">CM253</strain>
    </source>
</reference>
<evidence type="ECO:0000313" key="2">
    <source>
        <dbReference type="EMBL" id="UUY48303.1"/>
    </source>
</evidence>
<sequence>MATLTGRAGVAEAATQPPAATAATASPQSGAPVSAAPEAGPTAIAPKKDPAAERETVLSSLQQSGQAAVACPTALQPSTIVNCAVEPNTATSFSIALSAPDVVVLQLVTSPGIIRPKLLSPTGATVSCEHVRGAGDYAYGAVRCPAAQAGTYTMKVENGTGSQTQIWTSYLPLTSSTTCTTIAPADRRLGAPKVFQGSLSAGSAGDCYTLDLAANDVLRSYSSPRDLYHSVYDAAGKQICASAAALDCKLTGTAPFRMMVVRSDGASQPAYDLTLARLSRPEGCALVEPLAFGVSPDLTATSRCRILRVAQPAWHSFGPVASGPAPAGTLYDAAGAAIPGLCQYGACDLPAGDHTWAATPGPEAPTAFGMAFHSAKESRGCTATHDNGLVAGPVTGSFGGPGQKLCLTLPTASGKGVYLLDRTPAGGKAISVVVYDAAGLKQCEYTGYYPACKLTGTAPFRAVLTGTPAEAYGLAVHRTGEAAGCAAWPRTGFDGSAGAEVSLTADSRQSCLSLPADQHTTAEVLAYAQPFNREWATFYVTDPAGNVVCLGGAVLPCPLTAGTPYTVMLVGRADTYKLARRDVSAAANCTAPVSTKVGGQAVPFDLSSPLDARCVRVTGAATDKFWLSARTADGRNDPSATLQVVDSGGRFLCRQYAVACRVTGSTSYVAIVYTGGPADKPVHADVDTWKVGTSAGWVPECTANRISADGFPERSGVLTQAATAYCAVLDMKPSQSFGVRGHSTSNDLASPATPELSLLGAQGWEGSGNSSGYRCDGGFSTRCSAESGAKAGQAVLMLSAARTVLPVEYTLSGSCITVCSGPQQPSPWVSGISPATGPAGTWNQAVVHGQNLIRTSDLMLMPSGSPYEDGPSLKPLSVSPDGTSMKVLVDTTGLQPGLYDVGLYIGHRITKAYTVTAPTTATKSRFVPHGPARFLDTRDGTGAKQERVGPGGVVTLQVAGVKGIPATGVTAVVMNVTAVQPTEAGHVMVYPNGQPRPSVSNLNFTPGQIVPNLVTVPVVNGKVDLRNNAGSVDLIADVTGYYTDQVGAGSALNPVTPARFLDTRDGTGAKKERVGPGGVVTLQVAGVKGVPATGVTAVVMNVTAVHPTEAGHVTVYPNGQAAPGVSNLNFTPGQIVPNLVTVPVVNGKVDLRNNSGSVDLIADVTGYYAAEGSAFSAGAPVRLLDTRDGTGARAGAVRGGSIVSLQVAGVEGVPLTGVTAVVLNVTVTNPTEASHLIVHPHGIGRPGVSNLNFTAGQTVANLVVVPVVDGRVTFYNNSGSTDVIADLNGWFTS</sequence>
<organism evidence="2 3">
    <name type="scientific">Streptomyces yangpuensis</name>
    <dbReference type="NCBI Taxonomy" id="1648182"/>
    <lineage>
        <taxon>Bacteria</taxon>
        <taxon>Bacillati</taxon>
        <taxon>Actinomycetota</taxon>
        <taxon>Actinomycetes</taxon>
        <taxon>Kitasatosporales</taxon>
        <taxon>Streptomycetaceae</taxon>
        <taxon>Streptomyces</taxon>
    </lineage>
</organism>
<evidence type="ECO:0000313" key="3">
    <source>
        <dbReference type="Proteomes" id="UP001057738"/>
    </source>
</evidence>
<accession>A0ABY5PXR3</accession>
<evidence type="ECO:0000256" key="1">
    <source>
        <dbReference type="SAM" id="MobiDB-lite"/>
    </source>
</evidence>
<dbReference type="GeneID" id="95574682"/>
<feature type="region of interest" description="Disordered" evidence="1">
    <location>
        <begin position="1"/>
        <end position="52"/>
    </location>
</feature>
<proteinExistence type="predicted"/>
<keyword evidence="3" id="KW-1185">Reference proteome</keyword>